<evidence type="ECO:0000313" key="2">
    <source>
        <dbReference type="Proteomes" id="UP000799777"/>
    </source>
</evidence>
<evidence type="ECO:0000313" key="1">
    <source>
        <dbReference type="EMBL" id="KAF2022491.1"/>
    </source>
</evidence>
<protein>
    <submittedName>
        <fullName evidence="1">Uncharacterized protein</fullName>
    </submittedName>
</protein>
<comment type="caution">
    <text evidence="1">The sequence shown here is derived from an EMBL/GenBank/DDBJ whole genome shotgun (WGS) entry which is preliminary data.</text>
</comment>
<sequence length="51" mass="5501">MQTTSDSLGIHYVTTMQFKLPLGLISYSHLGSSATVNSKASDDSSGQRRLL</sequence>
<dbReference type="Proteomes" id="UP000799777">
    <property type="component" value="Unassembled WGS sequence"/>
</dbReference>
<organism evidence="1 2">
    <name type="scientific">Setomelanomma holmii</name>
    <dbReference type="NCBI Taxonomy" id="210430"/>
    <lineage>
        <taxon>Eukaryota</taxon>
        <taxon>Fungi</taxon>
        <taxon>Dikarya</taxon>
        <taxon>Ascomycota</taxon>
        <taxon>Pezizomycotina</taxon>
        <taxon>Dothideomycetes</taxon>
        <taxon>Pleosporomycetidae</taxon>
        <taxon>Pleosporales</taxon>
        <taxon>Pleosporineae</taxon>
        <taxon>Phaeosphaeriaceae</taxon>
        <taxon>Setomelanomma</taxon>
    </lineage>
</organism>
<keyword evidence="2" id="KW-1185">Reference proteome</keyword>
<reference evidence="1" key="1">
    <citation type="journal article" date="2020" name="Stud. Mycol.">
        <title>101 Dothideomycetes genomes: a test case for predicting lifestyles and emergence of pathogens.</title>
        <authorList>
            <person name="Haridas S."/>
            <person name="Albert R."/>
            <person name="Binder M."/>
            <person name="Bloem J."/>
            <person name="Labutti K."/>
            <person name="Salamov A."/>
            <person name="Andreopoulos B."/>
            <person name="Baker S."/>
            <person name="Barry K."/>
            <person name="Bills G."/>
            <person name="Bluhm B."/>
            <person name="Cannon C."/>
            <person name="Castanera R."/>
            <person name="Culley D."/>
            <person name="Daum C."/>
            <person name="Ezra D."/>
            <person name="Gonzalez J."/>
            <person name="Henrissat B."/>
            <person name="Kuo A."/>
            <person name="Liang C."/>
            <person name="Lipzen A."/>
            <person name="Lutzoni F."/>
            <person name="Magnuson J."/>
            <person name="Mondo S."/>
            <person name="Nolan M."/>
            <person name="Ohm R."/>
            <person name="Pangilinan J."/>
            <person name="Park H.-J."/>
            <person name="Ramirez L."/>
            <person name="Alfaro M."/>
            <person name="Sun H."/>
            <person name="Tritt A."/>
            <person name="Yoshinaga Y."/>
            <person name="Zwiers L.-H."/>
            <person name="Turgeon B."/>
            <person name="Goodwin S."/>
            <person name="Spatafora J."/>
            <person name="Crous P."/>
            <person name="Grigoriev I."/>
        </authorList>
    </citation>
    <scope>NUCLEOTIDE SEQUENCE</scope>
    <source>
        <strain evidence="1">CBS 110217</strain>
    </source>
</reference>
<dbReference type="AlphaFoldDB" id="A0A9P4GWH8"/>
<accession>A0A9P4GWH8</accession>
<dbReference type="EMBL" id="ML978602">
    <property type="protein sequence ID" value="KAF2022491.1"/>
    <property type="molecule type" value="Genomic_DNA"/>
</dbReference>
<gene>
    <name evidence="1" type="ORF">EK21DRAFT_119708</name>
</gene>
<name>A0A9P4GWH8_9PLEO</name>
<proteinExistence type="predicted"/>